<gene>
    <name evidence="1" type="ORF">O987_11660</name>
</gene>
<dbReference type="HOGENOM" id="CLU_3288027_0_0_4"/>
<evidence type="ECO:0000313" key="2">
    <source>
        <dbReference type="Proteomes" id="UP000028782"/>
    </source>
</evidence>
<dbReference type="KEGG" id="ctes:O987_11660"/>
<dbReference type="Proteomes" id="UP000028782">
    <property type="component" value="Chromosome"/>
</dbReference>
<name>A0A076PP41_COMTE</name>
<dbReference type="AlphaFoldDB" id="A0A076PP41"/>
<accession>A0A076PP41</accession>
<dbReference type="EMBL" id="CP006704">
    <property type="protein sequence ID" value="AIJ46451.1"/>
    <property type="molecule type" value="Genomic_DNA"/>
</dbReference>
<organism evidence="1 2">
    <name type="scientific">Comamonas testosteroni TK102</name>
    <dbReference type="NCBI Taxonomy" id="1392005"/>
    <lineage>
        <taxon>Bacteria</taxon>
        <taxon>Pseudomonadati</taxon>
        <taxon>Pseudomonadota</taxon>
        <taxon>Betaproteobacteria</taxon>
        <taxon>Burkholderiales</taxon>
        <taxon>Comamonadaceae</taxon>
        <taxon>Comamonas</taxon>
    </lineage>
</organism>
<sequence>MGVEDLAMVFQGILESLRVKEQESIKSAWGIYLPKKIQRQ</sequence>
<proteinExistence type="predicted"/>
<reference evidence="1 2" key="1">
    <citation type="journal article" date="2014" name="Genome Announc.">
        <title>Complete Genome Sequence of Polychlorinated Biphenyl Degrader Comamonas testosteroni TK102 (NBRC 109938).</title>
        <authorList>
            <person name="Fukuda K."/>
            <person name="Hosoyama A."/>
            <person name="Tsuchikane K."/>
            <person name="Ohji S."/>
            <person name="Yamazoe A."/>
            <person name="Fujita N."/>
            <person name="Shintani M."/>
            <person name="Kimbara K."/>
        </authorList>
    </citation>
    <scope>NUCLEOTIDE SEQUENCE [LARGE SCALE GENOMIC DNA]</scope>
    <source>
        <strain evidence="1">TK102</strain>
    </source>
</reference>
<evidence type="ECO:0000313" key="1">
    <source>
        <dbReference type="EMBL" id="AIJ46451.1"/>
    </source>
</evidence>
<dbReference type="RefSeq" id="WP_268746957.1">
    <property type="nucleotide sequence ID" value="NZ_CP006704.1"/>
</dbReference>
<protein>
    <submittedName>
        <fullName evidence="1">Uncharacterized protein</fullName>
    </submittedName>
</protein>